<name>A0A8H7P3E8_9APHY</name>
<evidence type="ECO:0000313" key="3">
    <source>
        <dbReference type="Proteomes" id="UP000639403"/>
    </source>
</evidence>
<dbReference type="AlphaFoldDB" id="A0A8H7P3E8"/>
<feature type="region of interest" description="Disordered" evidence="1">
    <location>
        <begin position="359"/>
        <end position="394"/>
    </location>
</feature>
<evidence type="ECO:0000256" key="1">
    <source>
        <dbReference type="SAM" id="MobiDB-lite"/>
    </source>
</evidence>
<feature type="compositionally biased region" description="Low complexity" evidence="1">
    <location>
        <begin position="378"/>
        <end position="391"/>
    </location>
</feature>
<reference evidence="2" key="1">
    <citation type="submission" date="2020-11" db="EMBL/GenBank/DDBJ databases">
        <authorList>
            <person name="Koelle M."/>
            <person name="Horta M.A.C."/>
            <person name="Nowrousian M."/>
            <person name="Ohm R.A."/>
            <person name="Benz P."/>
            <person name="Pilgard A."/>
        </authorList>
    </citation>
    <scope>NUCLEOTIDE SEQUENCE</scope>
    <source>
        <strain evidence="2">FPRL280</strain>
    </source>
</reference>
<sequence length="671" mass="74231">MPRLQELYPAVRIHEAVVEQTVKQPANGHSNRRIKLKASDGLQEAFDKMCELERTLQGHGERIFNKYIIVWRANQPSVQKTASARPRIAEDIRNKDIFLSIISPMESVHLDKKIMDNCALMHADAPATWSPWPQNLSYCVQGFGKATYRGYVSHPDLPRLMEAANVELYETDPGDLRRVFRASRPQCAFTEPIRIQPQAHFMAPAYAPPPVAFAAPMYAAPQVNLALPANGQQWAIPGPQVPGAWPQQQQAQVQAQAQPLYNLSPGGAIMGQPLIPPPAPAPGPSRKRKQRDDSTEEMADSTDREAKRARVVARAFSNTGKGKGKARHTAVAETQQMTYAHSVAPPVMAADVGYSDLATGSGGSSQVPDYSPQPLVPTPSSTRGTSAAASTDVSTPPVVDAYTNVSLPDVIWAEPEAMMNNLHVASERPVDIDGAFNRYFERWACAGLVNDGMVGNDADLPSTQGFVEQLTTSVRVHPPVDLKQEINRIWYQPVTTTLDDDVAKWGDEGPIPQYVLLEEADVKRAGLERVRYDFPWQPVSDEADAEYIRLLRRVESVQPRPDSKSPHALNVAIMAVILALRYQTIPHIPNRLGTQLAFRASDHKASSMYCDVQDLATEEPLVPPSYGFKVVRPRAKVTAIKKNRLSRLEPRNSGLPSRFGRWITLFGLHRD</sequence>
<organism evidence="2 3">
    <name type="scientific">Rhodonia placenta</name>
    <dbReference type="NCBI Taxonomy" id="104341"/>
    <lineage>
        <taxon>Eukaryota</taxon>
        <taxon>Fungi</taxon>
        <taxon>Dikarya</taxon>
        <taxon>Basidiomycota</taxon>
        <taxon>Agaricomycotina</taxon>
        <taxon>Agaricomycetes</taxon>
        <taxon>Polyporales</taxon>
        <taxon>Adustoporiaceae</taxon>
        <taxon>Rhodonia</taxon>
    </lineage>
</organism>
<protein>
    <submittedName>
        <fullName evidence="2">Uncharacterized protein</fullName>
    </submittedName>
</protein>
<proteinExistence type="predicted"/>
<dbReference type="EMBL" id="JADOXO010000073">
    <property type="protein sequence ID" value="KAF9815255.1"/>
    <property type="molecule type" value="Genomic_DNA"/>
</dbReference>
<feature type="compositionally biased region" description="Pro residues" evidence="1">
    <location>
        <begin position="274"/>
        <end position="283"/>
    </location>
</feature>
<gene>
    <name evidence="2" type="ORF">IEO21_04702</name>
</gene>
<accession>A0A8H7P3E8</accession>
<reference evidence="2" key="2">
    <citation type="journal article" name="Front. Microbiol.">
        <title>Degradative Capacity of Two Strains of Rhodonia placenta: From Phenotype to Genotype.</title>
        <authorList>
            <person name="Kolle M."/>
            <person name="Horta M.A.C."/>
            <person name="Nowrousian M."/>
            <person name="Ohm R.A."/>
            <person name="Benz J.P."/>
            <person name="Pilgard A."/>
        </authorList>
    </citation>
    <scope>NUCLEOTIDE SEQUENCE</scope>
    <source>
        <strain evidence="2">FPRL280</strain>
    </source>
</reference>
<comment type="caution">
    <text evidence="2">The sequence shown here is derived from an EMBL/GenBank/DDBJ whole genome shotgun (WGS) entry which is preliminary data.</text>
</comment>
<feature type="region of interest" description="Disordered" evidence="1">
    <location>
        <begin position="265"/>
        <end position="308"/>
    </location>
</feature>
<dbReference type="Proteomes" id="UP000639403">
    <property type="component" value="Unassembled WGS sequence"/>
</dbReference>
<evidence type="ECO:0000313" key="2">
    <source>
        <dbReference type="EMBL" id="KAF9815255.1"/>
    </source>
</evidence>